<name>A0A6G8F2C4_9PROT</name>
<gene>
    <name evidence="1" type="ORF">PlAlph_0720</name>
</gene>
<organism evidence="1">
    <name type="scientific">uncultured Alphaproteobacteria bacterium</name>
    <dbReference type="NCBI Taxonomy" id="91750"/>
    <lineage>
        <taxon>Bacteria</taxon>
        <taxon>Pseudomonadati</taxon>
        <taxon>Pseudomonadota</taxon>
        <taxon>Alphaproteobacteria</taxon>
        <taxon>environmental samples</taxon>
    </lineage>
</organism>
<evidence type="ECO:0000313" key="1">
    <source>
        <dbReference type="EMBL" id="QIM10318.1"/>
    </source>
</evidence>
<dbReference type="AlphaFoldDB" id="A0A6G8F2C4"/>
<evidence type="ECO:0008006" key="2">
    <source>
        <dbReference type="Google" id="ProtNLM"/>
    </source>
</evidence>
<accession>A0A6G8F2C4</accession>
<proteinExistence type="predicted"/>
<reference evidence="1" key="1">
    <citation type="journal article" date="2020" name="J. ISSAAS">
        <title>Lactobacilli and other gastrointestinal microbiota of Peromyscus leucopus, reservoir host for agents of Lyme disease and other zoonoses in North America.</title>
        <authorList>
            <person name="Milovic A."/>
            <person name="Bassam K."/>
            <person name="Shao H."/>
            <person name="Chatzistamou I."/>
            <person name="Tufts D.M."/>
            <person name="Diuk-Wasser M."/>
            <person name="Barbour A.G."/>
        </authorList>
    </citation>
    <scope>NUCLEOTIDE SEQUENCE</scope>
    <source>
        <strain evidence="1">LL90</strain>
    </source>
</reference>
<protein>
    <recommendedName>
        <fullName evidence="2">Lipoprotein</fullName>
    </recommendedName>
</protein>
<dbReference type="EMBL" id="MN990728">
    <property type="protein sequence ID" value="QIM10318.1"/>
    <property type="molecule type" value="Genomic_DNA"/>
</dbReference>
<dbReference type="PROSITE" id="PS51257">
    <property type="entry name" value="PROKAR_LIPOPROTEIN"/>
    <property type="match status" value="1"/>
</dbReference>
<sequence>MQKFFIITLVCLIAAGCSKFQSEETPIDETEGLVTYTAPNTTSVGIKKAGEEQPLTDAVYTCIHSCFGCLIAEREPDANDEVTFDMLDAASAARLSNLSYDGVMAVAEGFVLEKADDLYFLARGTTCPEGPKQQILFRDSLVFTQSGNKWGVYGITADKYDKIAVIRQNGTSGFYLAAQDKENVLLLDDGGKIVRQGLSLAIFDKLDRQSQKFAGKKWGDDTIFGMTVANFKASL</sequence>